<protein>
    <recommendedName>
        <fullName evidence="10">Type II secretion system protein K</fullName>
    </recommendedName>
</protein>
<evidence type="ECO:0000256" key="3">
    <source>
        <dbReference type="ARBA" id="ARBA00022448"/>
    </source>
</evidence>
<dbReference type="PIRSF" id="PIRSF002786">
    <property type="entry name" value="XcpX"/>
    <property type="match status" value="1"/>
</dbReference>
<dbReference type="Proteomes" id="UP000245362">
    <property type="component" value="Unassembled WGS sequence"/>
</dbReference>
<proteinExistence type="inferred from homology"/>
<evidence type="ECO:0000313" key="13">
    <source>
        <dbReference type="EMBL" id="PWI32967.1"/>
    </source>
</evidence>
<dbReference type="InterPro" id="IPR049031">
    <property type="entry name" value="T2SSK_SAM-like_1st"/>
</dbReference>
<dbReference type="OrthoDB" id="9788973at2"/>
<keyword evidence="8" id="KW-1133">Transmembrane helix</keyword>
<dbReference type="InterPro" id="IPR005628">
    <property type="entry name" value="GspK"/>
</dbReference>
<dbReference type="SUPFAM" id="SSF158544">
    <property type="entry name" value="GspK insert domain-like"/>
    <property type="match status" value="2"/>
</dbReference>
<dbReference type="RefSeq" id="WP_109320086.1">
    <property type="nucleotide sequence ID" value="NZ_QFWT01000006.1"/>
</dbReference>
<keyword evidence="4 10" id="KW-1003">Cell membrane</keyword>
<keyword evidence="3 10" id="KW-0813">Transport</keyword>
<dbReference type="NCBIfam" id="NF037980">
    <property type="entry name" value="T2SS_GspK"/>
    <property type="match status" value="1"/>
</dbReference>
<sequence length="339" mass="37866">MTSNVFRSQKGAALIVVLMLLAVLVSIAATMSERLFVNFRRAEHQLSHQQAYWYSIGVEALARYGIEESYKDNDTINMSQPWALKEQVFPLDYGTATGHIRDMQSCFNINVLARVNAGSGSNRPYLVTVWMNLLQELGADNYQAEVIADSTWEFLDADSQVDSMAGVEDSTYESLQPAYLAPNGLVADASELRAVYQVDNKVMDQINHVVCALPYDDWRLNVNTLDENGAAILVALFSPHLSLGDARALVDNRPFDGWASVDDFLAEGAVAAIDSSVRNRAKGYLAVDSRYFELDAEVEVNESRVRTRSLLYSKNREDVIVIRRRFGGISERISDRSTE</sequence>
<evidence type="ECO:0000256" key="1">
    <source>
        <dbReference type="ARBA" id="ARBA00004533"/>
    </source>
</evidence>
<feature type="domain" description="T2SS protein K first SAM-like" evidence="12">
    <location>
        <begin position="105"/>
        <end position="214"/>
    </location>
</feature>
<comment type="subcellular location">
    <subcellularLocation>
        <location evidence="1 10">Cell inner membrane</location>
    </subcellularLocation>
</comment>
<dbReference type="InterPro" id="IPR049179">
    <property type="entry name" value="T2SSK_SAM-like_2nd"/>
</dbReference>
<keyword evidence="14" id="KW-1185">Reference proteome</keyword>
<feature type="domain" description="T2SS protein K second SAM-like" evidence="11">
    <location>
        <begin position="220"/>
        <end position="286"/>
    </location>
</feature>
<keyword evidence="5 10" id="KW-0997">Cell inner membrane</keyword>
<evidence type="ECO:0000256" key="5">
    <source>
        <dbReference type="ARBA" id="ARBA00022519"/>
    </source>
</evidence>
<evidence type="ECO:0000259" key="11">
    <source>
        <dbReference type="Pfam" id="PF03934"/>
    </source>
</evidence>
<dbReference type="InterPro" id="IPR038072">
    <property type="entry name" value="GspK_central_sf"/>
</dbReference>
<dbReference type="Pfam" id="PF03934">
    <property type="entry name" value="T2SSK"/>
    <property type="match status" value="1"/>
</dbReference>
<dbReference type="Pfam" id="PF21687">
    <property type="entry name" value="T2SSK_1st"/>
    <property type="match status" value="1"/>
</dbReference>
<dbReference type="PANTHER" id="PTHR38831:SF1">
    <property type="entry name" value="TYPE II SECRETION SYSTEM PROTEIN K-RELATED"/>
    <property type="match status" value="1"/>
</dbReference>
<dbReference type="GO" id="GO:0005886">
    <property type="term" value="C:plasma membrane"/>
    <property type="evidence" value="ECO:0007669"/>
    <property type="project" value="UniProtKB-SubCell"/>
</dbReference>
<reference evidence="13 14" key="1">
    <citation type="submission" date="2018-05" db="EMBL/GenBank/DDBJ databases">
        <title>Vibrio limimaris sp. nov., isolated from marine sediment.</title>
        <authorList>
            <person name="Li C.-M."/>
        </authorList>
    </citation>
    <scope>NUCLEOTIDE SEQUENCE [LARGE SCALE GENOMIC DNA]</scope>
    <source>
        <strain evidence="13 14">E4404</strain>
    </source>
</reference>
<keyword evidence="7" id="KW-0653">Protein transport</keyword>
<dbReference type="Gene3D" id="3.30.1300.30">
    <property type="entry name" value="GSPII I/J protein-like"/>
    <property type="match status" value="1"/>
</dbReference>
<accession>A0A2U3B875</accession>
<evidence type="ECO:0000256" key="2">
    <source>
        <dbReference type="ARBA" id="ARBA00007246"/>
    </source>
</evidence>
<comment type="similarity">
    <text evidence="2 10">Belongs to the GSP K family.</text>
</comment>
<dbReference type="InterPro" id="IPR045584">
    <property type="entry name" value="Pilin-like"/>
</dbReference>
<evidence type="ECO:0000256" key="9">
    <source>
        <dbReference type="ARBA" id="ARBA00023136"/>
    </source>
</evidence>
<dbReference type="AlphaFoldDB" id="A0A2U3B875"/>
<dbReference type="PANTHER" id="PTHR38831">
    <property type="entry name" value="TYPE II SECRETION SYSTEM PROTEIN K"/>
    <property type="match status" value="1"/>
</dbReference>
<evidence type="ECO:0000256" key="4">
    <source>
        <dbReference type="ARBA" id="ARBA00022475"/>
    </source>
</evidence>
<keyword evidence="6" id="KW-0812">Transmembrane</keyword>
<evidence type="ECO:0000313" key="14">
    <source>
        <dbReference type="Proteomes" id="UP000245362"/>
    </source>
</evidence>
<comment type="caution">
    <text evidence="13">The sequence shown here is derived from an EMBL/GenBank/DDBJ whole genome shotgun (WGS) entry which is preliminary data.</text>
</comment>
<name>A0A2U3B875_9VIBR</name>
<dbReference type="Gene3D" id="1.10.40.60">
    <property type="entry name" value="EpsJ-like"/>
    <property type="match status" value="2"/>
</dbReference>
<evidence type="ECO:0000256" key="6">
    <source>
        <dbReference type="ARBA" id="ARBA00022692"/>
    </source>
</evidence>
<gene>
    <name evidence="13" type="ORF">DI392_11665</name>
</gene>
<keyword evidence="9 10" id="KW-0472">Membrane</keyword>
<dbReference type="GO" id="GO:0009306">
    <property type="term" value="P:protein secretion"/>
    <property type="evidence" value="ECO:0007669"/>
    <property type="project" value="InterPro"/>
</dbReference>
<evidence type="ECO:0000256" key="8">
    <source>
        <dbReference type="ARBA" id="ARBA00022989"/>
    </source>
</evidence>
<organism evidence="13 14">
    <name type="scientific">Vibrio albus</name>
    <dbReference type="NCBI Taxonomy" id="2200953"/>
    <lineage>
        <taxon>Bacteria</taxon>
        <taxon>Pseudomonadati</taxon>
        <taxon>Pseudomonadota</taxon>
        <taxon>Gammaproteobacteria</taxon>
        <taxon>Vibrionales</taxon>
        <taxon>Vibrionaceae</taxon>
        <taxon>Vibrio</taxon>
    </lineage>
</organism>
<evidence type="ECO:0000256" key="10">
    <source>
        <dbReference type="PIRNR" id="PIRNR002786"/>
    </source>
</evidence>
<evidence type="ECO:0000259" key="12">
    <source>
        <dbReference type="Pfam" id="PF21687"/>
    </source>
</evidence>
<evidence type="ECO:0000256" key="7">
    <source>
        <dbReference type="ARBA" id="ARBA00022927"/>
    </source>
</evidence>
<dbReference type="EMBL" id="QFWT01000006">
    <property type="protein sequence ID" value="PWI32967.1"/>
    <property type="molecule type" value="Genomic_DNA"/>
</dbReference>
<dbReference type="SUPFAM" id="SSF54523">
    <property type="entry name" value="Pili subunits"/>
    <property type="match status" value="1"/>
</dbReference>